<proteinExistence type="inferred from homology"/>
<sequence length="329" mass="34863">MNFNSPDRTGHPAVFVRGVGHRLLLKPAVLLLRPNVALYSTDALPVNCSAYSPPLDPESASPQASTSSSPFGSELGGARTCECLTQTLCCHSCGNAVGYMIVSPCRRCTSSISLSNRTTNGHRFVFYSAEVSAGERHYLAGERGVVPFHPVPPPMVSSGAQQLAGWYVRRPNARMAPYARDPVSGMPLQMAIPSPEPMSPPSADGETRFPSPDTESPGASSLSPSSSTESMPPLMDLDAPPPQHSPPVASASPSHVPNEPGSTSAESSVPPQRMQTGDVLFWHNLVRSGEIPAVVDNLRARGRSDGEDKGVDKEESAAVVPKRKVFAGR</sequence>
<dbReference type="Pfam" id="PF14976">
    <property type="entry name" value="YPEH2ZP"/>
    <property type="match status" value="1"/>
</dbReference>
<dbReference type="PANTHER" id="PTHR31841">
    <property type="entry name" value="PROTEIN FAM72A-RELATED"/>
    <property type="match status" value="1"/>
</dbReference>
<organism evidence="3 4">
    <name type="scientific">Fibroporia radiculosa</name>
    <dbReference type="NCBI Taxonomy" id="599839"/>
    <lineage>
        <taxon>Eukaryota</taxon>
        <taxon>Fungi</taxon>
        <taxon>Dikarya</taxon>
        <taxon>Basidiomycota</taxon>
        <taxon>Agaricomycotina</taxon>
        <taxon>Agaricomycetes</taxon>
        <taxon>Polyporales</taxon>
        <taxon>Fibroporiaceae</taxon>
        <taxon>Fibroporia</taxon>
    </lineage>
</organism>
<dbReference type="GO" id="GO:0005829">
    <property type="term" value="C:cytosol"/>
    <property type="evidence" value="ECO:0007669"/>
    <property type="project" value="TreeGrafter"/>
</dbReference>
<feature type="compositionally biased region" description="Low complexity" evidence="2">
    <location>
        <begin position="216"/>
        <end position="238"/>
    </location>
</feature>
<dbReference type="EMBL" id="HE797574">
    <property type="protein sequence ID" value="CCM06930.1"/>
    <property type="molecule type" value="Genomic_DNA"/>
</dbReference>
<feature type="region of interest" description="Disordered" evidence="2">
    <location>
        <begin position="186"/>
        <end position="275"/>
    </location>
</feature>
<dbReference type="OrthoDB" id="2526683at2759"/>
<feature type="compositionally biased region" description="Polar residues" evidence="2">
    <location>
        <begin position="260"/>
        <end position="275"/>
    </location>
</feature>
<dbReference type="HOGENOM" id="CLU_041299_0_0_1"/>
<name>J7RVL4_9APHY</name>
<dbReference type="PANTHER" id="PTHR31841:SF1">
    <property type="entry name" value="PROTEIN FAM72A-RELATED"/>
    <property type="match status" value="1"/>
</dbReference>
<feature type="compositionally biased region" description="Low complexity" evidence="2">
    <location>
        <begin position="246"/>
        <end position="257"/>
    </location>
</feature>
<dbReference type="AlphaFoldDB" id="J7RVL4"/>
<keyword evidence="4" id="KW-1185">Reference proteome</keyword>
<evidence type="ECO:0000256" key="1">
    <source>
        <dbReference type="ARBA" id="ARBA00006888"/>
    </source>
</evidence>
<accession>J7RVL4</accession>
<evidence type="ECO:0000256" key="2">
    <source>
        <dbReference type="SAM" id="MobiDB-lite"/>
    </source>
</evidence>
<dbReference type="GeneID" id="24101830"/>
<evidence type="ECO:0000313" key="4">
    <source>
        <dbReference type="Proteomes" id="UP000006352"/>
    </source>
</evidence>
<protein>
    <submittedName>
        <fullName evidence="3">Uncharacterized protein</fullName>
    </submittedName>
</protein>
<dbReference type="InterPro" id="IPR026768">
    <property type="entry name" value="YPEH2ZP"/>
</dbReference>
<comment type="similarity">
    <text evidence="1">Belongs to the FAM72 family.</text>
</comment>
<dbReference type="RefSeq" id="XP_012176951.1">
    <property type="nucleotide sequence ID" value="XM_012321561.1"/>
</dbReference>
<reference evidence="3 4" key="1">
    <citation type="journal article" date="2012" name="Appl. Environ. Microbiol.">
        <title>Short-read sequencing for genomic analysis of the brown rot fungus Fibroporia radiculosa.</title>
        <authorList>
            <person name="Tang J.D."/>
            <person name="Perkins A.D."/>
            <person name="Sonstegard T.S."/>
            <person name="Schroeder S.G."/>
            <person name="Burgess S.C."/>
            <person name="Diehl S.V."/>
        </authorList>
    </citation>
    <scope>NUCLEOTIDE SEQUENCE [LARGE SCALE GENOMIC DNA]</scope>
    <source>
        <strain evidence="3 4">TFFH 294</strain>
    </source>
</reference>
<gene>
    <name evidence="3" type="ORF">FIBRA_09242</name>
</gene>
<dbReference type="STRING" id="599839.J7RVL4"/>
<dbReference type="InParanoid" id="J7RVL4"/>
<evidence type="ECO:0000313" key="3">
    <source>
        <dbReference type="EMBL" id="CCM06930.1"/>
    </source>
</evidence>
<dbReference type="Proteomes" id="UP000006352">
    <property type="component" value="Unassembled WGS sequence"/>
</dbReference>